<feature type="transmembrane region" description="Helical" evidence="1">
    <location>
        <begin position="131"/>
        <end position="152"/>
    </location>
</feature>
<proteinExistence type="predicted"/>
<gene>
    <name evidence="2" type="ORF">DWV06_13320</name>
</gene>
<evidence type="ECO:0000313" key="3">
    <source>
        <dbReference type="Proteomes" id="UP000255036"/>
    </source>
</evidence>
<keyword evidence="3" id="KW-1185">Reference proteome</keyword>
<keyword evidence="1" id="KW-0812">Transmembrane</keyword>
<dbReference type="AlphaFoldDB" id="A0A371AT44"/>
<sequence length="438" mass="51216">MRGLQKRNKILRCSAIFFYLFLYKTLIEFIYVYNISPLYNYSGLTVNINKVGFFISLFYLLIITLFSPKDLSYPSTYLYIMMEVFIFVPTLSYYWLNNQSFIYTSFIAISFMILSLIQNKHTKSLIFKEEYASLWIKLFFAAYLLITIFLIIRQGGIDYCAFNLDAIYELRSENRLSGIIGYLLNWCAKVFFPFFVIYYHYQKKKLMILPLLILQVLLFLSFGNKAFLFSIPLIIMCIKIMERGRFLKDFLLCMVGINITSYILDILKVSDFLRRSIPYRMIYIPAQIQFQYYNFFKVRDKLYFAETIIGKVLSMDKPYPDGITYYIGRYYSNNRNFGNANTGVFSDAIANGGFFCMFIYTIILGIIFRLIDSITTELPLYTVVSSLSYMMFVLNDTSLLTTLLTGGLGVMVLLLILLTQILDNVIFILSLNLNKNSI</sequence>
<feature type="transmembrane region" description="Helical" evidence="1">
    <location>
        <begin position="179"/>
        <end position="199"/>
    </location>
</feature>
<evidence type="ECO:0008006" key="4">
    <source>
        <dbReference type="Google" id="ProtNLM"/>
    </source>
</evidence>
<feature type="transmembrane region" description="Helical" evidence="1">
    <location>
        <begin position="407"/>
        <end position="433"/>
    </location>
</feature>
<feature type="transmembrane region" description="Helical" evidence="1">
    <location>
        <begin position="48"/>
        <end position="66"/>
    </location>
</feature>
<feature type="transmembrane region" description="Helical" evidence="1">
    <location>
        <begin position="211"/>
        <end position="235"/>
    </location>
</feature>
<protein>
    <recommendedName>
        <fullName evidence="4">Oligosaccharide repeat unit polymerase</fullName>
    </recommendedName>
</protein>
<name>A0A371AT44_9FIRM</name>
<dbReference type="EMBL" id="QRCT01000048">
    <property type="protein sequence ID" value="RDU22744.1"/>
    <property type="molecule type" value="Genomic_DNA"/>
</dbReference>
<evidence type="ECO:0000313" key="2">
    <source>
        <dbReference type="EMBL" id="RDU22744.1"/>
    </source>
</evidence>
<feature type="transmembrane region" description="Helical" evidence="1">
    <location>
        <begin position="16"/>
        <end position="36"/>
    </location>
</feature>
<keyword evidence="1" id="KW-0472">Membrane</keyword>
<reference evidence="2 3" key="1">
    <citation type="submission" date="2018-07" db="EMBL/GenBank/DDBJ databases">
        <title>Anaerosacharophilus polymeroproducens gen. nov. sp. nov., an anaerobic bacterium isolated from salt field.</title>
        <authorList>
            <person name="Kim W."/>
            <person name="Yang S.-H."/>
            <person name="Oh J."/>
            <person name="Lee J.-H."/>
            <person name="Kwon K.K."/>
        </authorList>
    </citation>
    <scope>NUCLEOTIDE SEQUENCE [LARGE SCALE GENOMIC DNA]</scope>
    <source>
        <strain evidence="2 3">MCWD5</strain>
    </source>
</reference>
<feature type="transmembrane region" description="Helical" evidence="1">
    <location>
        <begin position="78"/>
        <end position="95"/>
    </location>
</feature>
<accession>A0A371AT44</accession>
<keyword evidence="1" id="KW-1133">Transmembrane helix</keyword>
<comment type="caution">
    <text evidence="2">The sequence shown here is derived from an EMBL/GenBank/DDBJ whole genome shotgun (WGS) entry which is preliminary data.</text>
</comment>
<organism evidence="2 3">
    <name type="scientific">Anaerosacchariphilus polymeriproducens</name>
    <dbReference type="NCBI Taxonomy" id="1812858"/>
    <lineage>
        <taxon>Bacteria</taxon>
        <taxon>Bacillati</taxon>
        <taxon>Bacillota</taxon>
        <taxon>Clostridia</taxon>
        <taxon>Lachnospirales</taxon>
        <taxon>Lachnospiraceae</taxon>
        <taxon>Anaerosacchariphilus</taxon>
    </lineage>
</organism>
<feature type="transmembrane region" description="Helical" evidence="1">
    <location>
        <begin position="247"/>
        <end position="267"/>
    </location>
</feature>
<evidence type="ECO:0000256" key="1">
    <source>
        <dbReference type="SAM" id="Phobius"/>
    </source>
</evidence>
<feature type="transmembrane region" description="Helical" evidence="1">
    <location>
        <begin position="348"/>
        <end position="371"/>
    </location>
</feature>
<dbReference type="Proteomes" id="UP000255036">
    <property type="component" value="Unassembled WGS sequence"/>
</dbReference>
<feature type="transmembrane region" description="Helical" evidence="1">
    <location>
        <begin position="101"/>
        <end position="119"/>
    </location>
</feature>